<dbReference type="GO" id="GO:0005743">
    <property type="term" value="C:mitochondrial inner membrane"/>
    <property type="evidence" value="ECO:0007669"/>
    <property type="project" value="UniProtKB-SubCell"/>
</dbReference>
<keyword evidence="5 12" id="KW-0812">Transmembrane</keyword>
<dbReference type="SUPFAM" id="SSF144091">
    <property type="entry name" value="Rhomboid-like"/>
    <property type="match status" value="1"/>
</dbReference>
<comment type="subcellular location">
    <subcellularLocation>
        <location evidence="2">Mitochondrion inner membrane</location>
        <topology evidence="2">Multi-pass membrane protein</topology>
    </subcellularLocation>
</comment>
<evidence type="ECO:0000259" key="13">
    <source>
        <dbReference type="Pfam" id="PF01694"/>
    </source>
</evidence>
<evidence type="ECO:0000256" key="9">
    <source>
        <dbReference type="ARBA" id="ARBA00022989"/>
    </source>
</evidence>
<comment type="catalytic activity">
    <reaction evidence="1">
        <text>Cleaves type-1 transmembrane domains using a catalytic dyad composed of serine and histidine that are contributed by different transmembrane domains.</text>
        <dbReference type="EC" id="3.4.21.105"/>
    </reaction>
</comment>
<evidence type="ECO:0000313" key="15">
    <source>
        <dbReference type="Proteomes" id="UP000593565"/>
    </source>
</evidence>
<feature type="transmembrane region" description="Helical" evidence="12">
    <location>
        <begin position="275"/>
        <end position="295"/>
    </location>
</feature>
<dbReference type="FunFam" id="1.20.1540.10:FF:000005">
    <property type="entry name" value="Presenilins-associated rhomboid-like protein, mitochondrial"/>
    <property type="match status" value="1"/>
</dbReference>
<keyword evidence="10" id="KW-0496">Mitochondrion</keyword>
<sequence>MMAWRGCLVRWLKEDFINKASQRNGFILHQQRCFWKEVKKVAPTMEVEQAELIQKRGGTPAIKPPTPSQPEGSLRRLLKPLVFTIGFTGCSFGTAMIWQYESLKSRDQSYFDEVRADWLHKLLPQKHGDLCKQINQWWNSQSEGQRCVTGIIAANALVFCCWRIPSLQRSMLKYFTSNPTSSARCWPMLLSSFSHNSFFHMAANMYVLWSFCSSAVSMIGKEQFVAVYLSAGVISSFASYICKTLTGRMWPSLGASGAIMTVLAAVCMKMPEAKLAIIFFPMYTFPAGNALKAIVALDTAGLIMGWRSFDHAAHLGGTLFGIWYIFYGNELIWMNGLPLMKMWHNFRTRGPGTGGNGSL</sequence>
<evidence type="ECO:0000256" key="7">
    <source>
        <dbReference type="ARBA" id="ARBA00022801"/>
    </source>
</evidence>
<dbReference type="GO" id="GO:0004252">
    <property type="term" value="F:serine-type endopeptidase activity"/>
    <property type="evidence" value="ECO:0007669"/>
    <property type="project" value="InterPro"/>
</dbReference>
<name>A0A7J6ACE3_AMEME</name>
<evidence type="ECO:0000256" key="11">
    <source>
        <dbReference type="ARBA" id="ARBA00023136"/>
    </source>
</evidence>
<dbReference type="GO" id="GO:0006465">
    <property type="term" value="P:signal peptide processing"/>
    <property type="evidence" value="ECO:0007669"/>
    <property type="project" value="TreeGrafter"/>
</dbReference>
<accession>A0A7J6ACE3</accession>
<dbReference type="PANTHER" id="PTHR43731:SF14">
    <property type="entry name" value="PRESENILIN-ASSOCIATED RHOMBOID-LIKE PROTEIN, MITOCHONDRIAL"/>
    <property type="match status" value="1"/>
</dbReference>
<evidence type="ECO:0000256" key="5">
    <source>
        <dbReference type="ARBA" id="ARBA00022692"/>
    </source>
</evidence>
<keyword evidence="15" id="KW-1185">Reference proteome</keyword>
<gene>
    <name evidence="14" type="ORF">AMELA_G00178200</name>
</gene>
<feature type="domain" description="Peptidase S54 rhomboid" evidence="13">
    <location>
        <begin position="184"/>
        <end position="327"/>
    </location>
</feature>
<proteinExistence type="inferred from homology"/>
<comment type="similarity">
    <text evidence="3">Belongs to the peptidase S54 family.</text>
</comment>
<dbReference type="Pfam" id="PF01694">
    <property type="entry name" value="Rhomboid"/>
    <property type="match status" value="1"/>
</dbReference>
<feature type="transmembrane region" description="Helical" evidence="12">
    <location>
        <begin position="81"/>
        <end position="100"/>
    </location>
</feature>
<evidence type="ECO:0000256" key="4">
    <source>
        <dbReference type="ARBA" id="ARBA00013039"/>
    </source>
</evidence>
<dbReference type="InterPro" id="IPR022764">
    <property type="entry name" value="Peptidase_S54_rhomboid_dom"/>
</dbReference>
<keyword evidence="9 12" id="KW-1133">Transmembrane helix</keyword>
<feature type="transmembrane region" description="Helical" evidence="12">
    <location>
        <begin position="315"/>
        <end position="333"/>
    </location>
</feature>
<evidence type="ECO:0000256" key="3">
    <source>
        <dbReference type="ARBA" id="ARBA00009045"/>
    </source>
</evidence>
<dbReference type="Gene3D" id="1.20.1540.10">
    <property type="entry name" value="Rhomboid-like"/>
    <property type="match status" value="1"/>
</dbReference>
<evidence type="ECO:0000256" key="10">
    <source>
        <dbReference type="ARBA" id="ARBA00023128"/>
    </source>
</evidence>
<reference evidence="14 15" key="1">
    <citation type="submission" date="2020-02" db="EMBL/GenBank/DDBJ databases">
        <title>A chromosome-scale genome assembly of the black bullhead catfish (Ameiurus melas).</title>
        <authorList>
            <person name="Wen M."/>
            <person name="Zham M."/>
            <person name="Cabau C."/>
            <person name="Klopp C."/>
            <person name="Donnadieu C."/>
            <person name="Roques C."/>
            <person name="Bouchez O."/>
            <person name="Lampietro C."/>
            <person name="Jouanno E."/>
            <person name="Herpin A."/>
            <person name="Louis A."/>
            <person name="Berthelot C."/>
            <person name="Parey E."/>
            <person name="Roest-Crollius H."/>
            <person name="Braasch I."/>
            <person name="Postlethwait J."/>
            <person name="Robinson-Rechavi M."/>
            <person name="Echchiki A."/>
            <person name="Begum T."/>
            <person name="Montfort J."/>
            <person name="Schartl M."/>
            <person name="Bobe J."/>
            <person name="Guiguen Y."/>
        </authorList>
    </citation>
    <scope>NUCLEOTIDE SEQUENCE [LARGE SCALE GENOMIC DNA]</scope>
    <source>
        <strain evidence="14">M_S1</strain>
        <tissue evidence="14">Blood</tissue>
    </source>
</reference>
<evidence type="ECO:0000313" key="14">
    <source>
        <dbReference type="EMBL" id="KAF4079451.1"/>
    </source>
</evidence>
<evidence type="ECO:0000256" key="1">
    <source>
        <dbReference type="ARBA" id="ARBA00000156"/>
    </source>
</evidence>
<dbReference type="PANTHER" id="PTHR43731">
    <property type="entry name" value="RHOMBOID PROTEASE"/>
    <property type="match status" value="1"/>
</dbReference>
<evidence type="ECO:0000256" key="12">
    <source>
        <dbReference type="SAM" id="Phobius"/>
    </source>
</evidence>
<evidence type="ECO:0000256" key="8">
    <source>
        <dbReference type="ARBA" id="ARBA00022946"/>
    </source>
</evidence>
<organism evidence="14 15">
    <name type="scientific">Ameiurus melas</name>
    <name type="common">Black bullhead</name>
    <name type="synonym">Silurus melas</name>
    <dbReference type="NCBI Taxonomy" id="219545"/>
    <lineage>
        <taxon>Eukaryota</taxon>
        <taxon>Metazoa</taxon>
        <taxon>Chordata</taxon>
        <taxon>Craniata</taxon>
        <taxon>Vertebrata</taxon>
        <taxon>Euteleostomi</taxon>
        <taxon>Actinopterygii</taxon>
        <taxon>Neopterygii</taxon>
        <taxon>Teleostei</taxon>
        <taxon>Ostariophysi</taxon>
        <taxon>Siluriformes</taxon>
        <taxon>Ictaluridae</taxon>
        <taxon>Ameiurus</taxon>
    </lineage>
</organism>
<evidence type="ECO:0000256" key="6">
    <source>
        <dbReference type="ARBA" id="ARBA00022792"/>
    </source>
</evidence>
<protein>
    <recommendedName>
        <fullName evidence="4">rhomboid protease</fullName>
        <ecNumber evidence="4">3.4.21.105</ecNumber>
    </recommendedName>
</protein>
<dbReference type="EMBL" id="JAAGNN010000015">
    <property type="protein sequence ID" value="KAF4079451.1"/>
    <property type="molecule type" value="Genomic_DNA"/>
</dbReference>
<dbReference type="EC" id="3.4.21.105" evidence="4"/>
<keyword evidence="11 12" id="KW-0472">Membrane</keyword>
<keyword evidence="7" id="KW-0378">Hydrolase</keyword>
<feature type="transmembrane region" description="Helical" evidence="12">
    <location>
        <begin position="198"/>
        <end position="217"/>
    </location>
</feature>
<dbReference type="AlphaFoldDB" id="A0A7J6ACE3"/>
<dbReference type="Proteomes" id="UP000593565">
    <property type="component" value="Unassembled WGS sequence"/>
</dbReference>
<comment type="caution">
    <text evidence="14">The sequence shown here is derived from an EMBL/GenBank/DDBJ whole genome shotgun (WGS) entry which is preliminary data.</text>
</comment>
<feature type="transmembrane region" description="Helical" evidence="12">
    <location>
        <begin position="224"/>
        <end position="241"/>
    </location>
</feature>
<dbReference type="InterPro" id="IPR050925">
    <property type="entry name" value="Rhomboid_protease_S54"/>
</dbReference>
<keyword evidence="8" id="KW-0809">Transit peptide</keyword>
<evidence type="ECO:0000256" key="2">
    <source>
        <dbReference type="ARBA" id="ARBA00004448"/>
    </source>
</evidence>
<feature type="transmembrane region" description="Helical" evidence="12">
    <location>
        <begin position="247"/>
        <end position="268"/>
    </location>
</feature>
<keyword evidence="6" id="KW-0999">Mitochondrion inner membrane</keyword>
<dbReference type="InterPro" id="IPR035952">
    <property type="entry name" value="Rhomboid-like_sf"/>
</dbReference>